<dbReference type="OMA" id="FRARCET"/>
<feature type="region of interest" description="Disordered" evidence="1">
    <location>
        <begin position="811"/>
        <end position="990"/>
    </location>
</feature>
<organism evidence="2">
    <name type="scientific">Trypanosoma vivax (strain Y486)</name>
    <dbReference type="NCBI Taxonomy" id="1055687"/>
    <lineage>
        <taxon>Eukaryota</taxon>
        <taxon>Discoba</taxon>
        <taxon>Euglenozoa</taxon>
        <taxon>Kinetoplastea</taxon>
        <taxon>Metakinetoplastina</taxon>
        <taxon>Trypanosomatida</taxon>
        <taxon>Trypanosomatidae</taxon>
        <taxon>Trypanosoma</taxon>
        <taxon>Duttonella</taxon>
    </lineage>
</organism>
<feature type="compositionally biased region" description="Polar residues" evidence="1">
    <location>
        <begin position="608"/>
        <end position="626"/>
    </location>
</feature>
<feature type="compositionally biased region" description="Polar residues" evidence="1">
    <location>
        <begin position="26"/>
        <end position="37"/>
    </location>
</feature>
<dbReference type="VEuPathDB" id="TriTrypDB:TvY486_0705414"/>
<feature type="compositionally biased region" description="Polar residues" evidence="1">
    <location>
        <begin position="635"/>
        <end position="646"/>
    </location>
</feature>
<reference evidence="2" key="1">
    <citation type="journal article" date="2012" name="Proc. Natl. Acad. Sci. U.S.A.">
        <title>Antigenic diversity is generated by distinct evolutionary mechanisms in African trypanosome species.</title>
        <authorList>
            <person name="Jackson A.P."/>
            <person name="Berry A."/>
            <person name="Aslett M."/>
            <person name="Allison H.C."/>
            <person name="Burton P."/>
            <person name="Vavrova-Anderson J."/>
            <person name="Brown R."/>
            <person name="Browne H."/>
            <person name="Corton N."/>
            <person name="Hauser H."/>
            <person name="Gamble J."/>
            <person name="Gilderthorp R."/>
            <person name="Marcello L."/>
            <person name="McQuillan J."/>
            <person name="Otto T.D."/>
            <person name="Quail M.A."/>
            <person name="Sanders M.J."/>
            <person name="van Tonder A."/>
            <person name="Ginger M.L."/>
            <person name="Field M.C."/>
            <person name="Barry J.D."/>
            <person name="Hertz-Fowler C."/>
            <person name="Berriman M."/>
        </authorList>
    </citation>
    <scope>NUCLEOTIDE SEQUENCE</scope>
    <source>
        <strain evidence="2">Y486</strain>
    </source>
</reference>
<gene>
    <name evidence="2" type="ORF">TVY486_0705414</name>
</gene>
<evidence type="ECO:0000313" key="2">
    <source>
        <dbReference type="EMBL" id="CCC49217.1"/>
    </source>
</evidence>
<feature type="compositionally biased region" description="Polar residues" evidence="1">
    <location>
        <begin position="381"/>
        <end position="396"/>
    </location>
</feature>
<sequence length="990" mass="102517">MKQRLGSSGCSYVTGSLSDGRMPSVSRLSGGSSQKGVKNNASNSKSDSNPSNADMNSGCNTVNVCPRNSNSRVASSPSINEARTSGLLDDALLTGISSIRRAAVDSELNSLSAWVMPQSLNRSTLEGEGMATAQPAVVTPPVATTNSEGRPSGDSNQRVSSHLLGEGEARGVPSDARPSTEEQCVSDAALYKSHVDKFRARCETLKQKERDSSDWRMKCRDEAMFFIKETSRLNFSMGIQRMMYTQAMNKLADVPAGVVGLPFAGVAVPRRSLFPALAMPPVTMPRNGTRGLSITVPSPDNGYGKGGAQAALSLLKSHFISGNRSPPRVVVGAPPSIITNAVPPATSACGGRADSIGLAGAAGKELKAGDSRIQASLPPFDSQSTTFSNNGPNGRTSKYASEARFDHCSESVLVEEAAPSFCDSGINQPKPSLPSCTMTSEEGRALELFATVRLLRRQTEQLVADLLHAVGEWGCWKSSCESRFSGLFMTPEMARYLMAEERAMDARLVEIATKERQETGEIHPITAALLQHGMFMRSMPPPPPIASQMEFSCRLEKQMKEQLRREQQAAAAKGLEHSTMQAKVLEEACTPTKLSAEPATKRSLVSGAVQQGQKYDSMVSNAADSSTSEELEDTYSITCEESNSSHSVSTLSQGKSSSSSMPCSVGQRSIVSSNRREGGALVSVREPGEVDDLQDRKEEKAPSSVHTPTPAGSKFPSPVSTTILKVPSLHGLGGGSPVVPRPRRVSLATASPTSAVSGNISLSRNAENRPSLKQRFLRVFYRCLCLGKDSTANAVKGGEVPKELCASRSVRMNRRTAKPSMARGGEGRVNEEKSERDESSVRTSGPATGRGGATAGRSGSATGRGGATAGRSGSATGRGGATAGRSGSATGRGGATAGRSGSATGRGGATAGRSGSATGRGGATAGRSGSATGRGGATAGRSGSATGRGGATAGRSGSATGRGGAAAGRSGSATGRGGAAAGRSGSTKKK</sequence>
<feature type="region of interest" description="Disordered" evidence="1">
    <location>
        <begin position="374"/>
        <end position="396"/>
    </location>
</feature>
<proteinExistence type="predicted"/>
<protein>
    <submittedName>
        <fullName evidence="2">Uncharacterized protein</fullName>
    </submittedName>
</protein>
<feature type="region of interest" description="Disordered" evidence="1">
    <location>
        <begin position="594"/>
        <end position="718"/>
    </location>
</feature>
<evidence type="ECO:0000256" key="1">
    <source>
        <dbReference type="SAM" id="MobiDB-lite"/>
    </source>
</evidence>
<accession>G0TZ14</accession>
<feature type="compositionally biased region" description="Low complexity" evidence="1">
    <location>
        <begin position="38"/>
        <end position="54"/>
    </location>
</feature>
<name>G0TZ14_TRYVY</name>
<feature type="compositionally biased region" description="Polar residues" evidence="1">
    <location>
        <begin position="1"/>
        <end position="17"/>
    </location>
</feature>
<feature type="compositionally biased region" description="Polar residues" evidence="1">
    <location>
        <begin position="142"/>
        <end position="159"/>
    </location>
</feature>
<feature type="region of interest" description="Disordered" evidence="1">
    <location>
        <begin position="1"/>
        <end position="60"/>
    </location>
</feature>
<feature type="compositionally biased region" description="Low complexity" evidence="1">
    <location>
        <begin position="981"/>
        <end position="990"/>
    </location>
</feature>
<feature type="compositionally biased region" description="Basic and acidic residues" evidence="1">
    <location>
        <begin position="825"/>
        <end position="840"/>
    </location>
</feature>
<feature type="compositionally biased region" description="Low complexity" evidence="1">
    <location>
        <begin position="647"/>
        <end position="664"/>
    </location>
</feature>
<dbReference type="EMBL" id="HE573023">
    <property type="protein sequence ID" value="CCC49217.1"/>
    <property type="molecule type" value="Genomic_DNA"/>
</dbReference>
<dbReference type="AlphaFoldDB" id="G0TZ14"/>
<feature type="region of interest" description="Disordered" evidence="1">
    <location>
        <begin position="134"/>
        <end position="159"/>
    </location>
</feature>